<reference evidence="6 7" key="1">
    <citation type="submission" date="2021-03" db="EMBL/GenBank/DDBJ databases">
        <title>Leishmania (Mundinia) martiniquensis Genome sequencing and assembly.</title>
        <authorList>
            <person name="Almutairi H."/>
            <person name="Gatherer D."/>
        </authorList>
    </citation>
    <scope>NUCLEOTIDE SEQUENCE [LARGE SCALE GENOMIC DNA]</scope>
    <source>
        <strain evidence="6">LSCM1</strain>
    </source>
</reference>
<dbReference type="GO" id="GO:0008180">
    <property type="term" value="C:COP9 signalosome"/>
    <property type="evidence" value="ECO:0007669"/>
    <property type="project" value="UniProtKB-KW"/>
</dbReference>
<keyword evidence="5" id="KW-0539">Nucleus</keyword>
<evidence type="ECO:0000313" key="6">
    <source>
        <dbReference type="EMBL" id="KAG5468100.1"/>
    </source>
</evidence>
<dbReference type="RefSeq" id="XP_067175038.1">
    <property type="nucleotide sequence ID" value="XM_067319663.1"/>
</dbReference>
<evidence type="ECO:0000256" key="1">
    <source>
        <dbReference type="ARBA" id="ARBA00004123"/>
    </source>
</evidence>
<proteinExistence type="predicted"/>
<gene>
    <name evidence="6" type="ORF">LSCM1_02069</name>
</gene>
<sequence>MDAHTTAMPCLQRHARLSASFLASTDDREAQGALSRLLQYLSHQSCNLSEVEALEQWCRKQGNEGRWQQCSGEVTAAVKGRVSERARVLSEAVAKRQELLMVNARNPGEPAAYRSCGAFDSGRSGTATLVEWWHLSEDDPWRFSAAAACPHTTWRECDGYRFICLREALVLVGPYLDLMRQAAAMGDWEGVSRFFVEATNYVHQASLREDPASIFGSLELSRLHVTLAFASRGGVASVEKALQSVGVSDNMRQAAALLDKLGAQERDTAGLQVSPDMPAASVSKVQAYWRLTLSYSAFFNTVAAYVDGSLGRFEECAKALVGDATGTRGCLWGASRYPNIHFFLPESTARVKQPAAQPGQPKAELDACTVLSALFPFSSNYVRATASDYYLDEFAPLVIRIIAPASSFSTLVLLSALGTLPLHVALTQLRTCVELREVYEESSKLTSLLDALWRGQLGVAWGCAKEAAALYLTCEPLVHPSITRKLLQYVKRSFCFHYLRLRRKALMADAAAELGFESPEDVAETAAALISDNCIDARIDLVSGAICSNEADCDKSEASVKAEAAARATLSFAALNMQFMCLSAERNLAAFPDVG</sequence>
<accession>A0A836H0E9</accession>
<evidence type="ECO:0000256" key="2">
    <source>
        <dbReference type="ARBA" id="ARBA00004496"/>
    </source>
</evidence>
<comment type="caution">
    <text evidence="6">The sequence shown here is derived from an EMBL/GenBank/DDBJ whole genome shotgun (WGS) entry which is preliminary data.</text>
</comment>
<dbReference type="GO" id="GO:0005737">
    <property type="term" value="C:cytoplasm"/>
    <property type="evidence" value="ECO:0007669"/>
    <property type="project" value="UniProtKB-SubCell"/>
</dbReference>
<dbReference type="PANTHER" id="PTHR14145:SF2">
    <property type="entry name" value="COP9 SIGNALOSOME COMPLEX SUBUNIT 1"/>
    <property type="match status" value="1"/>
</dbReference>
<evidence type="ECO:0000256" key="5">
    <source>
        <dbReference type="ARBA" id="ARBA00023242"/>
    </source>
</evidence>
<evidence type="ECO:0000256" key="3">
    <source>
        <dbReference type="ARBA" id="ARBA00022490"/>
    </source>
</evidence>
<dbReference type="SMR" id="A0A836H0E9"/>
<dbReference type="Proteomes" id="UP000673552">
    <property type="component" value="Chromosome 34"/>
</dbReference>
<protein>
    <submittedName>
        <fullName evidence="6">Uncharacterized protein</fullName>
    </submittedName>
</protein>
<comment type="subcellular location">
    <subcellularLocation>
        <location evidence="2">Cytoplasm</location>
    </subcellularLocation>
    <subcellularLocation>
        <location evidence="1">Nucleus</location>
    </subcellularLocation>
</comment>
<dbReference type="AlphaFoldDB" id="A0A836H0E9"/>
<evidence type="ECO:0000313" key="7">
    <source>
        <dbReference type="Proteomes" id="UP000673552"/>
    </source>
</evidence>
<organism evidence="6 7">
    <name type="scientific">Leishmania martiniquensis</name>
    <dbReference type="NCBI Taxonomy" id="1580590"/>
    <lineage>
        <taxon>Eukaryota</taxon>
        <taxon>Discoba</taxon>
        <taxon>Euglenozoa</taxon>
        <taxon>Kinetoplastea</taxon>
        <taxon>Metakinetoplastina</taxon>
        <taxon>Trypanosomatida</taxon>
        <taxon>Trypanosomatidae</taxon>
        <taxon>Leishmaniinae</taxon>
        <taxon>Leishmania</taxon>
    </lineage>
</organism>
<dbReference type="OrthoDB" id="272349at2759"/>
<name>A0A836H0E9_9TRYP</name>
<keyword evidence="3" id="KW-0963">Cytoplasm</keyword>
<dbReference type="PANTHER" id="PTHR14145">
    <property type="entry name" value="26S PROTESOME SUBUNIT 6"/>
    <property type="match status" value="1"/>
</dbReference>
<dbReference type="GeneID" id="92512175"/>
<evidence type="ECO:0000256" key="4">
    <source>
        <dbReference type="ARBA" id="ARBA00022790"/>
    </source>
</evidence>
<dbReference type="InterPro" id="IPR019585">
    <property type="entry name" value="Rpn7/CSN1"/>
</dbReference>
<keyword evidence="4" id="KW-0736">Signalosome</keyword>
<dbReference type="EMBL" id="JAFEUZ010000034">
    <property type="protein sequence ID" value="KAG5468100.1"/>
    <property type="molecule type" value="Genomic_DNA"/>
</dbReference>
<keyword evidence="7" id="KW-1185">Reference proteome</keyword>
<dbReference type="KEGG" id="lmat:92512175"/>